<keyword evidence="1" id="KW-0732">Signal</keyword>
<feature type="signal peptide" evidence="1">
    <location>
        <begin position="1"/>
        <end position="19"/>
    </location>
</feature>
<dbReference type="PROSITE" id="PS51257">
    <property type="entry name" value="PROKAR_LIPOPROTEIN"/>
    <property type="match status" value="1"/>
</dbReference>
<evidence type="ECO:0000313" key="3">
    <source>
        <dbReference type="Proteomes" id="UP000616346"/>
    </source>
</evidence>
<dbReference type="RefSeq" id="WP_178257315.1">
    <property type="nucleotide sequence ID" value="NZ_JACSPQ010000002.1"/>
</dbReference>
<evidence type="ECO:0000313" key="2">
    <source>
        <dbReference type="EMBL" id="MBD8001718.1"/>
    </source>
</evidence>
<proteinExistence type="predicted"/>
<reference evidence="2 3" key="1">
    <citation type="submission" date="2020-08" db="EMBL/GenBank/DDBJ databases">
        <title>A Genomic Blueprint of the Chicken Gut Microbiome.</title>
        <authorList>
            <person name="Gilroy R."/>
            <person name="Ravi A."/>
            <person name="Getino M."/>
            <person name="Pursley I."/>
            <person name="Horton D.L."/>
            <person name="Alikhan N.-F."/>
            <person name="Baker D."/>
            <person name="Gharbi K."/>
            <person name="Hall N."/>
            <person name="Watson M."/>
            <person name="Adriaenssens E.M."/>
            <person name="Foster-Nyarko E."/>
            <person name="Jarju S."/>
            <person name="Secka A."/>
            <person name="Antonio M."/>
            <person name="Oren A."/>
            <person name="Chaudhuri R."/>
            <person name="La Ragione R.M."/>
            <person name="Hildebrand F."/>
            <person name="Pallen M.J."/>
        </authorList>
    </citation>
    <scope>NUCLEOTIDE SEQUENCE [LARGE SCALE GENOMIC DNA]</scope>
    <source>
        <strain evidence="2 3">Sa1YUN3</strain>
    </source>
</reference>
<evidence type="ECO:0000256" key="1">
    <source>
        <dbReference type="SAM" id="SignalP"/>
    </source>
</evidence>
<keyword evidence="3" id="KW-1185">Reference proteome</keyword>
<dbReference type="EMBL" id="JACSPQ010000002">
    <property type="protein sequence ID" value="MBD8001718.1"/>
    <property type="molecule type" value="Genomic_DNA"/>
</dbReference>
<organism evidence="2 3">
    <name type="scientific">Phocaeicola faecium</name>
    <dbReference type="NCBI Taxonomy" id="2762213"/>
    <lineage>
        <taxon>Bacteria</taxon>
        <taxon>Pseudomonadati</taxon>
        <taxon>Bacteroidota</taxon>
        <taxon>Bacteroidia</taxon>
        <taxon>Bacteroidales</taxon>
        <taxon>Bacteroidaceae</taxon>
        <taxon>Phocaeicola</taxon>
    </lineage>
</organism>
<accession>A0ABR8VAB2</accession>
<protein>
    <recommendedName>
        <fullName evidence="4">Lipoprotein</fullName>
    </recommendedName>
</protein>
<comment type="caution">
    <text evidence="2">The sequence shown here is derived from an EMBL/GenBank/DDBJ whole genome shotgun (WGS) entry which is preliminary data.</text>
</comment>
<gene>
    <name evidence="2" type="ORF">H9626_05725</name>
</gene>
<name>A0ABR8VAB2_9BACT</name>
<dbReference type="Proteomes" id="UP000616346">
    <property type="component" value="Unassembled WGS sequence"/>
</dbReference>
<sequence length="129" mass="14532">MKTKILLMLAVILSSAALSSCMTIFSNSRQTVTFMGEDGTRIYDGTNNVKLSEIKDGGVTTVKLKKKLSDKIMIAKKEGYKNTPFIIESQFNPKALWNILFWPGFLIDLGTGKINKYDPVIYNIEMEKE</sequence>
<evidence type="ECO:0008006" key="4">
    <source>
        <dbReference type="Google" id="ProtNLM"/>
    </source>
</evidence>
<feature type="chain" id="PRO_5045637480" description="Lipoprotein" evidence="1">
    <location>
        <begin position="20"/>
        <end position="129"/>
    </location>
</feature>